<proteinExistence type="predicted"/>
<gene>
    <name evidence="5" type="ORF">A4U43_C06F7910</name>
</gene>
<name>A0A5P1EKA2_ASPOF</name>
<evidence type="ECO:0000256" key="4">
    <source>
        <dbReference type="SAM" id="Phobius"/>
    </source>
</evidence>
<feature type="region of interest" description="Disordered" evidence="3">
    <location>
        <begin position="1"/>
        <end position="44"/>
    </location>
</feature>
<evidence type="ECO:0008006" key="7">
    <source>
        <dbReference type="Google" id="ProtNLM"/>
    </source>
</evidence>
<evidence type="ECO:0000313" key="5">
    <source>
        <dbReference type="EMBL" id="ONK66428.1"/>
    </source>
</evidence>
<dbReference type="PANTHER" id="PTHR21677">
    <property type="entry name" value="CRAMPED PROTEIN"/>
    <property type="match status" value="1"/>
</dbReference>
<protein>
    <recommendedName>
        <fullName evidence="7">TSL-kinase interacting protein 1</fullName>
    </recommendedName>
</protein>
<dbReference type="GO" id="GO:0007389">
    <property type="term" value="P:pattern specification process"/>
    <property type="evidence" value="ECO:0007669"/>
    <property type="project" value="TreeGrafter"/>
</dbReference>
<keyword evidence="4" id="KW-1133">Transmembrane helix</keyword>
<dbReference type="EMBL" id="CM007386">
    <property type="protein sequence ID" value="ONK66428.1"/>
    <property type="molecule type" value="Genomic_DNA"/>
</dbReference>
<dbReference type="AlphaFoldDB" id="A0A5P1EKA2"/>
<evidence type="ECO:0000256" key="1">
    <source>
        <dbReference type="ARBA" id="ARBA00023125"/>
    </source>
</evidence>
<feature type="transmembrane region" description="Helical" evidence="4">
    <location>
        <begin position="492"/>
        <end position="508"/>
    </location>
</feature>
<evidence type="ECO:0000256" key="2">
    <source>
        <dbReference type="ARBA" id="ARBA00023242"/>
    </source>
</evidence>
<organism evidence="5 6">
    <name type="scientific">Asparagus officinalis</name>
    <name type="common">Garden asparagus</name>
    <dbReference type="NCBI Taxonomy" id="4686"/>
    <lineage>
        <taxon>Eukaryota</taxon>
        <taxon>Viridiplantae</taxon>
        <taxon>Streptophyta</taxon>
        <taxon>Embryophyta</taxon>
        <taxon>Tracheophyta</taxon>
        <taxon>Spermatophyta</taxon>
        <taxon>Magnoliopsida</taxon>
        <taxon>Liliopsida</taxon>
        <taxon>Asparagales</taxon>
        <taxon>Asparagaceae</taxon>
        <taxon>Asparagoideae</taxon>
        <taxon>Asparagus</taxon>
    </lineage>
</organism>
<keyword evidence="4" id="KW-0812">Transmembrane</keyword>
<accession>A0A5P1EKA2</accession>
<dbReference type="InterPro" id="IPR009424">
    <property type="entry name" value="AGP16/20/22/41"/>
</dbReference>
<sequence length="509" mass="55743">MKTEQHRKKMPTSSTKGKAVRGLSCTKSGISTDKISKQRSKKAGNKLLPLHAEQQGQKTTITSVCKQSRLDHSPSQLLPATENGEELQFPTPPVSSAASASVPRPSICFQKFKLQLFPIDEVTLRALEMEKHNPYLELTIGTRKKISSVVKHLNVKWGTPTMTTGELMLFPYYTQTENLMGQMRWTLKDTNTSASDVHVAIGNPAIFRLRYGWFSNTEPSISSTPLISPFSESSVQIKENEIKDSVKIVDHERHLCCIASQENAPAPAEDSPNEDVRMSSQLDKTIQSLDNQRTANSQVLLWDISNISFGALLSDASRNVNISQISCDSFDAAFDRFKAKVQPASVPSILDAEETCNAFSFRKTPSSTGTDPAQTKDAPAASCIQNIWSNPSRFHDADNACKRSPLSQQLHTTGEACLQSGGDSQNLTQDVIGDGHKSQAYTQASHGDTSHTVKLDICWPESLGPWEYATPASKQFVGGDSIGLDGKAVDQGVAYLLMLIALLVTYIVH</sequence>
<keyword evidence="6" id="KW-1185">Reference proteome</keyword>
<dbReference type="GO" id="GO:0003677">
    <property type="term" value="F:DNA binding"/>
    <property type="evidence" value="ECO:0007669"/>
    <property type="project" value="UniProtKB-KW"/>
</dbReference>
<dbReference type="GO" id="GO:0005634">
    <property type="term" value="C:nucleus"/>
    <property type="evidence" value="ECO:0007669"/>
    <property type="project" value="TreeGrafter"/>
</dbReference>
<dbReference type="Pfam" id="PF06376">
    <property type="entry name" value="AGP"/>
    <property type="match status" value="1"/>
</dbReference>
<dbReference type="GO" id="GO:0003682">
    <property type="term" value="F:chromatin binding"/>
    <property type="evidence" value="ECO:0007669"/>
    <property type="project" value="InterPro"/>
</dbReference>
<evidence type="ECO:0000256" key="3">
    <source>
        <dbReference type="SAM" id="MobiDB-lite"/>
    </source>
</evidence>
<reference evidence="6" key="1">
    <citation type="journal article" date="2017" name="Nat. Commun.">
        <title>The asparagus genome sheds light on the origin and evolution of a young Y chromosome.</title>
        <authorList>
            <person name="Harkess A."/>
            <person name="Zhou J."/>
            <person name="Xu C."/>
            <person name="Bowers J.E."/>
            <person name="Van der Hulst R."/>
            <person name="Ayyampalayam S."/>
            <person name="Mercati F."/>
            <person name="Riccardi P."/>
            <person name="McKain M.R."/>
            <person name="Kakrana A."/>
            <person name="Tang H."/>
            <person name="Ray J."/>
            <person name="Groenendijk J."/>
            <person name="Arikit S."/>
            <person name="Mathioni S.M."/>
            <person name="Nakano M."/>
            <person name="Shan H."/>
            <person name="Telgmann-Rauber A."/>
            <person name="Kanno A."/>
            <person name="Yue Z."/>
            <person name="Chen H."/>
            <person name="Li W."/>
            <person name="Chen Y."/>
            <person name="Xu X."/>
            <person name="Zhang Y."/>
            <person name="Luo S."/>
            <person name="Chen H."/>
            <person name="Gao J."/>
            <person name="Mao Z."/>
            <person name="Pires J.C."/>
            <person name="Luo M."/>
            <person name="Kudrna D."/>
            <person name="Wing R.A."/>
            <person name="Meyers B.C."/>
            <person name="Yi K."/>
            <person name="Kong H."/>
            <person name="Lavrijsen P."/>
            <person name="Sunseri F."/>
            <person name="Falavigna A."/>
            <person name="Ye Y."/>
            <person name="Leebens-Mack J.H."/>
            <person name="Chen G."/>
        </authorList>
    </citation>
    <scope>NUCLEOTIDE SEQUENCE [LARGE SCALE GENOMIC DNA]</scope>
    <source>
        <strain evidence="6">cv. DH0086</strain>
    </source>
</reference>
<dbReference type="Proteomes" id="UP000243459">
    <property type="component" value="Chromosome 6"/>
</dbReference>
<dbReference type="Gramene" id="ONK66428">
    <property type="protein sequence ID" value="ONK66428"/>
    <property type="gene ID" value="A4U43_C06F7910"/>
</dbReference>
<keyword evidence="2" id="KW-0539">Nucleus</keyword>
<feature type="compositionally biased region" description="Basic residues" evidence="3">
    <location>
        <begin position="1"/>
        <end position="10"/>
    </location>
</feature>
<dbReference type="PANTHER" id="PTHR21677:SF1">
    <property type="entry name" value="PROTEIN CRAMPED-LIKE"/>
    <property type="match status" value="1"/>
</dbReference>
<dbReference type="InterPro" id="IPR055315">
    <property type="entry name" value="Cramped-like"/>
</dbReference>
<evidence type="ECO:0000313" key="6">
    <source>
        <dbReference type="Proteomes" id="UP000243459"/>
    </source>
</evidence>
<keyword evidence="4" id="KW-0472">Membrane</keyword>
<keyword evidence="1" id="KW-0238">DNA-binding</keyword>